<feature type="compositionally biased region" description="Polar residues" evidence="1">
    <location>
        <begin position="180"/>
        <end position="191"/>
    </location>
</feature>
<reference evidence="3" key="1">
    <citation type="submission" date="2016-11" db="UniProtKB">
        <authorList>
            <consortium name="WormBaseParasite"/>
        </authorList>
    </citation>
    <scope>IDENTIFICATION</scope>
</reference>
<feature type="compositionally biased region" description="Low complexity" evidence="1">
    <location>
        <begin position="232"/>
        <end position="248"/>
    </location>
</feature>
<proteinExistence type="predicted"/>
<protein>
    <submittedName>
        <fullName evidence="3">ATPase_AAA_core domain-containing protein</fullName>
    </submittedName>
</protein>
<evidence type="ECO:0000256" key="1">
    <source>
        <dbReference type="SAM" id="MobiDB-lite"/>
    </source>
</evidence>
<evidence type="ECO:0000313" key="2">
    <source>
        <dbReference type="Proteomes" id="UP000095280"/>
    </source>
</evidence>
<feature type="region of interest" description="Disordered" evidence="1">
    <location>
        <begin position="211"/>
        <end position="256"/>
    </location>
</feature>
<feature type="compositionally biased region" description="Polar residues" evidence="1">
    <location>
        <begin position="145"/>
        <end position="156"/>
    </location>
</feature>
<feature type="region of interest" description="Disordered" evidence="1">
    <location>
        <begin position="376"/>
        <end position="400"/>
    </location>
</feature>
<feature type="region of interest" description="Disordered" evidence="1">
    <location>
        <begin position="1"/>
        <end position="48"/>
    </location>
</feature>
<dbReference type="WBParaSite" id="maker-unitig_43017-snap-gene-0.2-mRNA-1">
    <property type="protein sequence ID" value="maker-unitig_43017-snap-gene-0.2-mRNA-1"/>
    <property type="gene ID" value="maker-unitig_43017-snap-gene-0.2"/>
</dbReference>
<feature type="compositionally biased region" description="Basic and acidic residues" evidence="1">
    <location>
        <begin position="387"/>
        <end position="400"/>
    </location>
</feature>
<evidence type="ECO:0000313" key="3">
    <source>
        <dbReference type="WBParaSite" id="maker-unitig_43017-snap-gene-0.2-mRNA-1"/>
    </source>
</evidence>
<feature type="region of interest" description="Disordered" evidence="1">
    <location>
        <begin position="145"/>
        <end position="197"/>
    </location>
</feature>
<keyword evidence="2" id="KW-1185">Reference proteome</keyword>
<dbReference type="Proteomes" id="UP000095280">
    <property type="component" value="Unplaced"/>
</dbReference>
<name>A0A1I8FQB8_9PLAT</name>
<accession>A0A1I8FQB8</accession>
<organism evidence="2 3">
    <name type="scientific">Macrostomum lignano</name>
    <dbReference type="NCBI Taxonomy" id="282301"/>
    <lineage>
        <taxon>Eukaryota</taxon>
        <taxon>Metazoa</taxon>
        <taxon>Spiralia</taxon>
        <taxon>Lophotrochozoa</taxon>
        <taxon>Platyhelminthes</taxon>
        <taxon>Rhabditophora</taxon>
        <taxon>Macrostomorpha</taxon>
        <taxon>Macrostomida</taxon>
        <taxon>Macrostomidae</taxon>
        <taxon>Macrostomum</taxon>
    </lineage>
</organism>
<sequence length="487" mass="53289">RRSSGRTVEEPSGGVPRVPRWPSVEGPDGVGHQSFMDPPPPPAEEASSAVLSVRRSLVSGAEAADLPFWQAFPTCRDYSPNLDESISASAGHTLLNTARVAESSFRHASSERRNEKTPGFYAESSDFAASAATKPPPTLTTILMSTKTSSRQSPQQMKDDDEDVRRGSDDSEDSDERQMMTKSTARKTWTTIEDGRGERRLDGRRAVVGCRGASPLPASPLLRDSDIRLPNRRGAGNRRSNGANRRGAPTPTSARGAKKILPCRHDEFQAVFRASLRAACVRRAAAAAACSSAACPAPERRPPSWRSCAKLPTCPICLHFDTVLVKRDEVTEPKRVYSAIPSAGSSRKFNSARGRPCVLLVDELDMLCNRRQDEFGRQQMQRMKSAGGHETRRTRPSPRDVRRPVITAVATSFSEYERLTLRACPVPATSSPAGREPGWPGLAAQWLNIARSRAWQAPQLPALRLSAAVCTPWRLLLWDGGHRAWPA</sequence>
<dbReference type="AlphaFoldDB" id="A0A1I8FQB8"/>